<evidence type="ECO:0000256" key="3">
    <source>
        <dbReference type="ARBA" id="ARBA00023125"/>
    </source>
</evidence>
<gene>
    <name evidence="6" type="ORF">ABWK59_18705</name>
</gene>
<dbReference type="KEGG" id="kcm:ABWK59_18705"/>
<evidence type="ECO:0000256" key="4">
    <source>
        <dbReference type="ARBA" id="ARBA00023163"/>
    </source>
</evidence>
<dbReference type="Gene3D" id="3.40.190.10">
    <property type="entry name" value="Periplasmic binding protein-like II"/>
    <property type="match status" value="2"/>
</dbReference>
<evidence type="ECO:0000259" key="5">
    <source>
        <dbReference type="PROSITE" id="PS50931"/>
    </source>
</evidence>
<dbReference type="SUPFAM" id="SSF53850">
    <property type="entry name" value="Periplasmic binding protein-like II"/>
    <property type="match status" value="1"/>
</dbReference>
<keyword evidence="2" id="KW-0805">Transcription regulation</keyword>
<dbReference type="PROSITE" id="PS50931">
    <property type="entry name" value="HTH_LYSR"/>
    <property type="match status" value="1"/>
</dbReference>
<dbReference type="Gene3D" id="1.10.10.10">
    <property type="entry name" value="Winged helix-like DNA-binding domain superfamily/Winged helix DNA-binding domain"/>
    <property type="match status" value="1"/>
</dbReference>
<protein>
    <submittedName>
        <fullName evidence="6">LysR family transcriptional regulator</fullName>
    </submittedName>
</protein>
<feature type="domain" description="HTH lysR-type" evidence="5">
    <location>
        <begin position="2"/>
        <end position="59"/>
    </location>
</feature>
<evidence type="ECO:0000256" key="1">
    <source>
        <dbReference type="ARBA" id="ARBA00009437"/>
    </source>
</evidence>
<keyword evidence="4" id="KW-0804">Transcription</keyword>
<keyword evidence="3" id="KW-0238">DNA-binding</keyword>
<reference evidence="6" key="1">
    <citation type="submission" date="2024-06" db="EMBL/GenBank/DDBJ databases">
        <title>The genome sequences of Kitasatospora sp. strain HUAS MG31.</title>
        <authorList>
            <person name="Mo P."/>
        </authorList>
    </citation>
    <scope>NUCLEOTIDE SEQUENCE</scope>
    <source>
        <strain evidence="6">HUAS MG31</strain>
    </source>
</reference>
<dbReference type="GO" id="GO:0003700">
    <property type="term" value="F:DNA-binding transcription factor activity"/>
    <property type="evidence" value="ECO:0007669"/>
    <property type="project" value="InterPro"/>
</dbReference>
<dbReference type="InterPro" id="IPR036390">
    <property type="entry name" value="WH_DNA-bd_sf"/>
</dbReference>
<organism evidence="6">
    <name type="scientific">Kitasatospora camelliae</name>
    <dbReference type="NCBI Taxonomy" id="3156397"/>
    <lineage>
        <taxon>Bacteria</taxon>
        <taxon>Bacillati</taxon>
        <taxon>Actinomycetota</taxon>
        <taxon>Actinomycetes</taxon>
        <taxon>Kitasatosporales</taxon>
        <taxon>Streptomycetaceae</taxon>
        <taxon>Kitasatospora</taxon>
    </lineage>
</organism>
<dbReference type="SUPFAM" id="SSF46785">
    <property type="entry name" value="Winged helix' DNA-binding domain"/>
    <property type="match status" value="1"/>
</dbReference>
<dbReference type="InterPro" id="IPR036388">
    <property type="entry name" value="WH-like_DNA-bd_sf"/>
</dbReference>
<proteinExistence type="inferred from homology"/>
<dbReference type="PANTHER" id="PTHR30346">
    <property type="entry name" value="TRANSCRIPTIONAL DUAL REGULATOR HCAR-RELATED"/>
    <property type="match status" value="1"/>
</dbReference>
<evidence type="ECO:0000256" key="2">
    <source>
        <dbReference type="ARBA" id="ARBA00023015"/>
    </source>
</evidence>
<dbReference type="Pfam" id="PF00126">
    <property type="entry name" value="HTH_1"/>
    <property type="match status" value="1"/>
</dbReference>
<evidence type="ECO:0000313" key="6">
    <source>
        <dbReference type="EMBL" id="XCM80802.1"/>
    </source>
</evidence>
<dbReference type="GO" id="GO:0032993">
    <property type="term" value="C:protein-DNA complex"/>
    <property type="evidence" value="ECO:0007669"/>
    <property type="project" value="TreeGrafter"/>
</dbReference>
<comment type="similarity">
    <text evidence="1">Belongs to the LysR transcriptional regulatory family.</text>
</comment>
<dbReference type="AlphaFoldDB" id="A0AAU8JY84"/>
<dbReference type="EMBL" id="CP159872">
    <property type="protein sequence ID" value="XCM80802.1"/>
    <property type="molecule type" value="Genomic_DNA"/>
</dbReference>
<dbReference type="RefSeq" id="WP_354641736.1">
    <property type="nucleotide sequence ID" value="NZ_CP159872.1"/>
</dbReference>
<name>A0AAU8JY84_9ACTN</name>
<dbReference type="GO" id="GO:0003677">
    <property type="term" value="F:DNA binding"/>
    <property type="evidence" value="ECO:0007669"/>
    <property type="project" value="UniProtKB-KW"/>
</dbReference>
<dbReference type="PANTHER" id="PTHR30346:SF29">
    <property type="entry name" value="LYSR SUBSTRATE-BINDING"/>
    <property type="match status" value="1"/>
</dbReference>
<dbReference type="Pfam" id="PF03466">
    <property type="entry name" value="LysR_substrate"/>
    <property type="match status" value="1"/>
</dbReference>
<dbReference type="InterPro" id="IPR005119">
    <property type="entry name" value="LysR_subst-bd"/>
</dbReference>
<sequence length="312" mass="32924">MLDPVRLLLLRELADRGTMTAVAAACGYTSSAVSQQLATLERESGTRLFERAGRRVRLTAEGRRLAGHARTVLAALQAAEDGLRAADTPRGPLAVGCFATMAAARLIPALAVARVRHPQLRLTVHEWEPPEAVAALREGRCEVAVRYAYDLDPEPEPVDLDVHPLAVEPLLLAVPEGHPVAAAAAAAAVDLRELAGAEWIAGSRADSDRTLVERACAIAGYRPRITHTADDYHLVLRMVAHGLGVALVPRMAVRAYGGGAGAGTAFPGVALREVSTVPLTRRITALTRPASAGDPAVRALLDLLRSAEDPSA</sequence>
<accession>A0AAU8JY84</accession>
<dbReference type="InterPro" id="IPR000847">
    <property type="entry name" value="LysR_HTH_N"/>
</dbReference>